<gene>
    <name evidence="1" type="ORF">SVUK_LOCUS20712</name>
</gene>
<reference evidence="1 2" key="1">
    <citation type="submission" date="2018-11" db="EMBL/GenBank/DDBJ databases">
        <authorList>
            <consortium name="Pathogen Informatics"/>
        </authorList>
    </citation>
    <scope>NUCLEOTIDE SEQUENCE [LARGE SCALE GENOMIC DNA]</scope>
</reference>
<dbReference type="EMBL" id="UYYB01144135">
    <property type="protein sequence ID" value="VDM85714.1"/>
    <property type="molecule type" value="Genomic_DNA"/>
</dbReference>
<keyword evidence="2" id="KW-1185">Reference proteome</keyword>
<dbReference type="AlphaFoldDB" id="A0A3P7K313"/>
<proteinExistence type="predicted"/>
<dbReference type="Proteomes" id="UP000270094">
    <property type="component" value="Unassembled WGS sequence"/>
</dbReference>
<sequence>MMVLGLIGNTFTMQPPYLQNVATPCSIRIRLPISWRVEQGSSW</sequence>
<name>A0A3P7K313_STRVU</name>
<protein>
    <submittedName>
        <fullName evidence="1">Uncharacterized protein</fullName>
    </submittedName>
</protein>
<evidence type="ECO:0000313" key="2">
    <source>
        <dbReference type="Proteomes" id="UP000270094"/>
    </source>
</evidence>
<accession>A0A3P7K313</accession>
<evidence type="ECO:0000313" key="1">
    <source>
        <dbReference type="EMBL" id="VDM85714.1"/>
    </source>
</evidence>
<organism evidence="1 2">
    <name type="scientific">Strongylus vulgaris</name>
    <name type="common">Blood worm</name>
    <dbReference type="NCBI Taxonomy" id="40348"/>
    <lineage>
        <taxon>Eukaryota</taxon>
        <taxon>Metazoa</taxon>
        <taxon>Ecdysozoa</taxon>
        <taxon>Nematoda</taxon>
        <taxon>Chromadorea</taxon>
        <taxon>Rhabditida</taxon>
        <taxon>Rhabditina</taxon>
        <taxon>Rhabditomorpha</taxon>
        <taxon>Strongyloidea</taxon>
        <taxon>Strongylidae</taxon>
        <taxon>Strongylus</taxon>
    </lineage>
</organism>